<dbReference type="KEGG" id="aaf:AURANDRAFT_68426"/>
<sequence>MAILPAYERGCRHGAPSRARCRERRDTARRVEAVEKLGEALDGVLATGDAVDAASLEVLLRRFEPAAHPEALLVAQAMTIDALAAGRPEAGRHFAVARAIRLALGACGGSDKFRAAAATTGLAVAGSVAARCAEEFVGVPCGCLGRLPRPVRRPWERAKSEAARLFAAGRFDDARGHYIAAADGLSQELAPPATAEDGRNAGLASLCALKGGDAAGALDLAARSVQLAPHASKLWARLGAARFVAGDAAGAALAYENALDREAAVAGAGSKDAAVFAKLKRDAENAAAAAPAAVAPAPAAPRDAAALVDGALRCEAVLSFVSERGLRALAAAAGALRPVSDRGRRALRCRAMLRYSVGVHRDGKYLSVADAARAYVQSGDAQALAPAVAAALDAEGNGAAYAPLLLAACPGDARGAVAYADACAAEANRRGGAVAASFAAAPVNASGAALTQRNALYLGALLRCDAVPRFDGAARLEQLLELSSALMDRAWAAAVAKLALAEVDDCEPSLLADALRHLVVAGGLAGE</sequence>
<dbReference type="InterPro" id="IPR011990">
    <property type="entry name" value="TPR-like_helical_dom_sf"/>
</dbReference>
<accession>F0YPL8</accession>
<reference evidence="1 2" key="1">
    <citation type="journal article" date="2011" name="Proc. Natl. Acad. Sci. U.S.A.">
        <title>Niche of harmful alga Aureococcus anophagefferens revealed through ecogenomics.</title>
        <authorList>
            <person name="Gobler C.J."/>
            <person name="Berry D.L."/>
            <person name="Dyhrman S.T."/>
            <person name="Wilhelm S.W."/>
            <person name="Salamov A."/>
            <person name="Lobanov A.V."/>
            <person name="Zhang Y."/>
            <person name="Collier J.L."/>
            <person name="Wurch L.L."/>
            <person name="Kustka A.B."/>
            <person name="Dill B.D."/>
            <person name="Shah M."/>
            <person name="VerBerkmoes N.C."/>
            <person name="Kuo A."/>
            <person name="Terry A."/>
            <person name="Pangilinan J."/>
            <person name="Lindquist E.A."/>
            <person name="Lucas S."/>
            <person name="Paulsen I.T."/>
            <person name="Hattenrath-Lehmann T.K."/>
            <person name="Talmage S.C."/>
            <person name="Walker E.A."/>
            <person name="Koch F."/>
            <person name="Burson A.M."/>
            <person name="Marcoval M.A."/>
            <person name="Tang Y.Z."/>
            <person name="Lecleir G.R."/>
            <person name="Coyne K.J."/>
            <person name="Berg G.M."/>
            <person name="Bertrand E.M."/>
            <person name="Saito M.A."/>
            <person name="Gladyshev V.N."/>
            <person name="Grigoriev I.V."/>
        </authorList>
    </citation>
    <scope>NUCLEOTIDE SEQUENCE [LARGE SCALE GENOMIC DNA]</scope>
    <source>
        <strain evidence="2">CCMP 1984</strain>
    </source>
</reference>
<dbReference type="EMBL" id="GL833245">
    <property type="protein sequence ID" value="EGB02941.1"/>
    <property type="molecule type" value="Genomic_DNA"/>
</dbReference>
<keyword evidence="2" id="KW-1185">Reference proteome</keyword>
<dbReference type="InParanoid" id="F0YPL8"/>
<proteinExistence type="predicted"/>
<organism evidence="2">
    <name type="scientific">Aureococcus anophagefferens</name>
    <name type="common">Harmful bloom alga</name>
    <dbReference type="NCBI Taxonomy" id="44056"/>
    <lineage>
        <taxon>Eukaryota</taxon>
        <taxon>Sar</taxon>
        <taxon>Stramenopiles</taxon>
        <taxon>Ochrophyta</taxon>
        <taxon>Pelagophyceae</taxon>
        <taxon>Pelagomonadales</taxon>
        <taxon>Pelagomonadaceae</taxon>
        <taxon>Aureococcus</taxon>
    </lineage>
</organism>
<evidence type="ECO:0000313" key="1">
    <source>
        <dbReference type="EMBL" id="EGB02941.1"/>
    </source>
</evidence>
<dbReference type="Gene3D" id="1.25.40.10">
    <property type="entry name" value="Tetratricopeptide repeat domain"/>
    <property type="match status" value="1"/>
</dbReference>
<dbReference type="RefSeq" id="XP_009042362.1">
    <property type="nucleotide sequence ID" value="XM_009044114.1"/>
</dbReference>
<name>F0YPL8_AURAN</name>
<gene>
    <name evidence="1" type="ORF">AURANDRAFT_68426</name>
</gene>
<dbReference type="SUPFAM" id="SSF48452">
    <property type="entry name" value="TPR-like"/>
    <property type="match status" value="1"/>
</dbReference>
<evidence type="ECO:0000313" key="2">
    <source>
        <dbReference type="Proteomes" id="UP000002729"/>
    </source>
</evidence>
<dbReference type="AlphaFoldDB" id="F0YPL8"/>
<dbReference type="Proteomes" id="UP000002729">
    <property type="component" value="Unassembled WGS sequence"/>
</dbReference>
<dbReference type="GeneID" id="20226789"/>
<feature type="non-terminal residue" evidence="1">
    <location>
        <position position="527"/>
    </location>
</feature>
<protein>
    <submittedName>
        <fullName evidence="1">Uncharacterized protein</fullName>
    </submittedName>
</protein>